<evidence type="ECO:0000313" key="2">
    <source>
        <dbReference type="EMBL" id="GGA57832.1"/>
    </source>
</evidence>
<proteinExistence type="predicted"/>
<dbReference type="Gene3D" id="2.40.160.20">
    <property type="match status" value="1"/>
</dbReference>
<organism evidence="2 3">
    <name type="scientific">Pelagibacterium lentulum</name>
    <dbReference type="NCBI Taxonomy" id="2029865"/>
    <lineage>
        <taxon>Bacteria</taxon>
        <taxon>Pseudomonadati</taxon>
        <taxon>Pseudomonadota</taxon>
        <taxon>Alphaproteobacteria</taxon>
        <taxon>Hyphomicrobiales</taxon>
        <taxon>Devosiaceae</taxon>
        <taxon>Pelagibacterium</taxon>
    </lineage>
</organism>
<dbReference type="SUPFAM" id="SSF56925">
    <property type="entry name" value="OMPA-like"/>
    <property type="match status" value="1"/>
</dbReference>
<sequence>MRKLVACSVFGLAAVFAGSALAADPIQYNYPVYKDYVPPYVPDVDYGLKGSFYLRGSVGGNLGWAKEVNHPDFDPAPFPVNEFGYGYSAGVGAGYETGDGFRFDVTVDYLQNRGMAINVPNAGATWAAGDYSLNLRSTIALANAYYDFGLGDLGLSAAGGMFGYLGVGAGVAFNDMDTSEPGGVTGPRGSNTSFAAAGMAGVGYDFGSVVADLGYRGLYINKIENTSAPHNYSIDHALIHEVRATLRYRFN</sequence>
<feature type="chain" id="PRO_5037689154" evidence="1">
    <location>
        <begin position="23"/>
        <end position="251"/>
    </location>
</feature>
<comment type="caution">
    <text evidence="2">The sequence shown here is derived from an EMBL/GenBank/DDBJ whole genome shotgun (WGS) entry which is preliminary data.</text>
</comment>
<keyword evidence="1" id="KW-0732">Signal</keyword>
<evidence type="ECO:0000256" key="1">
    <source>
        <dbReference type="SAM" id="SignalP"/>
    </source>
</evidence>
<dbReference type="InterPro" id="IPR011250">
    <property type="entry name" value="OMP/PagP_B-barrel"/>
</dbReference>
<keyword evidence="3" id="KW-1185">Reference proteome</keyword>
<reference evidence="2 3" key="1">
    <citation type="journal article" date="2014" name="Int. J. Syst. Evol. Microbiol.">
        <title>Complete genome sequence of Corynebacterium casei LMG S-19264T (=DSM 44701T), isolated from a smear-ripened cheese.</title>
        <authorList>
            <consortium name="US DOE Joint Genome Institute (JGI-PGF)"/>
            <person name="Walter F."/>
            <person name="Albersmeier A."/>
            <person name="Kalinowski J."/>
            <person name="Ruckert C."/>
        </authorList>
    </citation>
    <scope>NUCLEOTIDE SEQUENCE [LARGE SCALE GENOMIC DNA]</scope>
    <source>
        <strain evidence="2 3">CGMCC 1.15896</strain>
    </source>
</reference>
<dbReference type="EMBL" id="BMKB01000005">
    <property type="protein sequence ID" value="GGA57832.1"/>
    <property type="molecule type" value="Genomic_DNA"/>
</dbReference>
<name>A0A916RJ62_9HYPH</name>
<dbReference type="Proteomes" id="UP000596977">
    <property type="component" value="Unassembled WGS sequence"/>
</dbReference>
<feature type="signal peptide" evidence="1">
    <location>
        <begin position="1"/>
        <end position="22"/>
    </location>
</feature>
<protein>
    <submittedName>
        <fullName evidence="2">HEAT resistant agglutinin 1 protein</fullName>
    </submittedName>
</protein>
<gene>
    <name evidence="2" type="ORF">GCM10011499_30080</name>
</gene>
<dbReference type="OrthoDB" id="5643626at2"/>
<evidence type="ECO:0000313" key="3">
    <source>
        <dbReference type="Proteomes" id="UP000596977"/>
    </source>
</evidence>
<dbReference type="AlphaFoldDB" id="A0A916RJ62"/>
<accession>A0A916RJ62</accession>
<dbReference type="RefSeq" id="WP_127073716.1">
    <property type="nucleotide sequence ID" value="NZ_BMKB01000005.1"/>
</dbReference>